<proteinExistence type="predicted"/>
<evidence type="ECO:0000313" key="2">
    <source>
        <dbReference type="EMBL" id="TQL49966.1"/>
    </source>
</evidence>
<dbReference type="AlphaFoldDB" id="A0A542YPE5"/>
<dbReference type="InterPro" id="IPR012338">
    <property type="entry name" value="Beta-lactam/transpept-like"/>
</dbReference>
<accession>A0A542YPE5</accession>
<dbReference type="Gene3D" id="3.40.710.10">
    <property type="entry name" value="DD-peptidase/beta-lactamase superfamily"/>
    <property type="match status" value="1"/>
</dbReference>
<feature type="domain" description="Beta-lactamase-related" evidence="1">
    <location>
        <begin position="10"/>
        <end position="248"/>
    </location>
</feature>
<comment type="caution">
    <text evidence="2">The sequence shown here is derived from an EMBL/GenBank/DDBJ whole genome shotgun (WGS) entry which is preliminary data.</text>
</comment>
<dbReference type="EMBL" id="VFOP01000001">
    <property type="protein sequence ID" value="TQL49966.1"/>
    <property type="molecule type" value="Genomic_DNA"/>
</dbReference>
<dbReference type="SUPFAM" id="SSF56601">
    <property type="entry name" value="beta-lactamase/transpeptidase-like"/>
    <property type="match status" value="1"/>
</dbReference>
<gene>
    <name evidence="2" type="ORF">FB467_1063</name>
</gene>
<sequence>MPVPVLAPSAVVPAYSVAKSFTAAAVLGDRLGIDPDRPVGDYLPAWVPDGYRRFPVRDLLAHRSGLPDYTALPAYREAVTAREDAWETAELLDRVLRMPWEGSPGQFRYSNVGYTLLRLCLEETGGGFLPVLRAAVLDPLGVTVHPLATREDWSGVTAGVARPSDYDPGWVYPGTFLARGADLAAGLAALLRSDLLAPDRRARMLEPQPVPVHGHPLDPAGYGMGVMTGGGPTRLVGHGGGGPGFTLAVLALADGTAGTGRAVSAEVDDRPLFAACREELETLSGSS</sequence>
<dbReference type="OrthoDB" id="3863176at2"/>
<dbReference type="PANTHER" id="PTHR46825">
    <property type="entry name" value="D-ALANYL-D-ALANINE-CARBOXYPEPTIDASE/ENDOPEPTIDASE AMPH"/>
    <property type="match status" value="1"/>
</dbReference>
<organism evidence="2 3">
    <name type="scientific">Ornithinicoccus hortensis</name>
    <dbReference type="NCBI Taxonomy" id="82346"/>
    <lineage>
        <taxon>Bacteria</taxon>
        <taxon>Bacillati</taxon>
        <taxon>Actinomycetota</taxon>
        <taxon>Actinomycetes</taxon>
        <taxon>Micrococcales</taxon>
        <taxon>Intrasporangiaceae</taxon>
        <taxon>Ornithinicoccus</taxon>
    </lineage>
</organism>
<name>A0A542YPE5_9MICO</name>
<dbReference type="PANTHER" id="PTHR46825:SF7">
    <property type="entry name" value="D-ALANYL-D-ALANINE CARBOXYPEPTIDASE"/>
    <property type="match status" value="1"/>
</dbReference>
<dbReference type="Pfam" id="PF00144">
    <property type="entry name" value="Beta-lactamase"/>
    <property type="match status" value="1"/>
</dbReference>
<reference evidence="2 3" key="1">
    <citation type="submission" date="2019-06" db="EMBL/GenBank/DDBJ databases">
        <title>Sequencing the genomes of 1000 actinobacteria strains.</title>
        <authorList>
            <person name="Klenk H.-P."/>
        </authorList>
    </citation>
    <scope>NUCLEOTIDE SEQUENCE [LARGE SCALE GENOMIC DNA]</scope>
    <source>
        <strain evidence="2 3">DSM 12335</strain>
    </source>
</reference>
<evidence type="ECO:0000259" key="1">
    <source>
        <dbReference type="Pfam" id="PF00144"/>
    </source>
</evidence>
<dbReference type="RefSeq" id="WP_141784166.1">
    <property type="nucleotide sequence ID" value="NZ_BAAAIK010000004.1"/>
</dbReference>
<dbReference type="InterPro" id="IPR001466">
    <property type="entry name" value="Beta-lactam-related"/>
</dbReference>
<evidence type="ECO:0000313" key="3">
    <source>
        <dbReference type="Proteomes" id="UP000319516"/>
    </source>
</evidence>
<dbReference type="InterPro" id="IPR050491">
    <property type="entry name" value="AmpC-like"/>
</dbReference>
<dbReference type="Proteomes" id="UP000319516">
    <property type="component" value="Unassembled WGS sequence"/>
</dbReference>
<protein>
    <submittedName>
        <fullName evidence="2">Beta-lactamase</fullName>
    </submittedName>
</protein>
<keyword evidence="3" id="KW-1185">Reference proteome</keyword>